<dbReference type="GO" id="GO:0005886">
    <property type="term" value="C:plasma membrane"/>
    <property type="evidence" value="ECO:0007669"/>
    <property type="project" value="TreeGrafter"/>
</dbReference>
<dbReference type="Gene3D" id="2.60.40.10">
    <property type="entry name" value="Immunoglobulins"/>
    <property type="match status" value="1"/>
</dbReference>
<organism evidence="8 9">
    <name type="scientific">Schistosoma margrebowiei</name>
    <dbReference type="NCBI Taxonomy" id="48269"/>
    <lineage>
        <taxon>Eukaryota</taxon>
        <taxon>Metazoa</taxon>
        <taxon>Spiralia</taxon>
        <taxon>Lophotrochozoa</taxon>
        <taxon>Platyhelminthes</taxon>
        <taxon>Trematoda</taxon>
        <taxon>Digenea</taxon>
        <taxon>Strigeidida</taxon>
        <taxon>Schistosomatoidea</taxon>
        <taxon>Schistosomatidae</taxon>
        <taxon>Schistosoma</taxon>
    </lineage>
</organism>
<sequence length="536" mass="62207">MNQLFDILMKQILILPQLTLLLSLLISLLLIQISVASNSESKHYLLIHGPMHTNVQINSTVLLRCRVQLQIQNDLKENHYKVFQNSKLSSEAYFSEVSSSSSSTVPGTVWQVINPYLLSDKLEIIVQWMKDGFGYDQDTLRQTFNGRYTLVESEEKDVYDLMIKNIRFEDEGEYACQARLIKKTNSQYRPYYLYQFVNQSKFYQKSIKSNITNHFDSSIDDLFHLPMSLIKSNTAYLNVIVPPKSINLNILLYENEKYRFFYNNNNQLNDPVQNNQLNNQSIWIHLNQTIQFICSTSSWSKPLGRLLWYINDRILYQIKNEKITNYDVTNSSSSSSSTSTSSTSSSSSSSSSCQHINDCFQKRKELFTWLNMEFCNLQYGCHIINKTHNSMVIDHFSYTGQLIEFIQINDMPSGIQLFKTWSILSLNFHGTQMNQIPIMCSLENQHDYILGNNNNNANIIQSNKISNLGDTSLRSNMITIHLLYIDKVYIEIYSDLKTMYTSSTEHSMILIENRPIQLGCFCEKINVPIHANYEYT</sequence>
<dbReference type="InterPro" id="IPR036179">
    <property type="entry name" value="Ig-like_dom_sf"/>
</dbReference>
<feature type="region of interest" description="Disordered" evidence="6">
    <location>
        <begin position="328"/>
        <end position="353"/>
    </location>
</feature>
<evidence type="ECO:0000313" key="8">
    <source>
        <dbReference type="Proteomes" id="UP000050790"/>
    </source>
</evidence>
<dbReference type="InterPro" id="IPR003599">
    <property type="entry name" value="Ig_sub"/>
</dbReference>
<dbReference type="WBParaSite" id="SMRG1_85640.1">
    <property type="protein sequence ID" value="SMRG1_85640.1"/>
    <property type="gene ID" value="SMRG1_85640"/>
</dbReference>
<dbReference type="AlphaFoldDB" id="A0AA85AIJ6"/>
<evidence type="ECO:0000259" key="7">
    <source>
        <dbReference type="PROSITE" id="PS50835"/>
    </source>
</evidence>
<dbReference type="GO" id="GO:0005911">
    <property type="term" value="C:cell-cell junction"/>
    <property type="evidence" value="ECO:0007669"/>
    <property type="project" value="TreeGrafter"/>
</dbReference>
<comment type="subcellular location">
    <subcellularLocation>
        <location evidence="1">Membrane</location>
        <topology evidence="1">Single-pass type I membrane protein</topology>
    </subcellularLocation>
</comment>
<dbReference type="PANTHER" id="PTHR11640:SF31">
    <property type="entry name" value="IRREGULAR CHIASM C-ROUGHEST PROTEIN-RELATED"/>
    <property type="match status" value="1"/>
</dbReference>
<evidence type="ECO:0000256" key="5">
    <source>
        <dbReference type="ARBA" id="ARBA00023319"/>
    </source>
</evidence>
<dbReference type="GO" id="GO:0098609">
    <property type="term" value="P:cell-cell adhesion"/>
    <property type="evidence" value="ECO:0007669"/>
    <property type="project" value="TreeGrafter"/>
</dbReference>
<evidence type="ECO:0000256" key="6">
    <source>
        <dbReference type="SAM" id="MobiDB-lite"/>
    </source>
</evidence>
<dbReference type="InterPro" id="IPR007110">
    <property type="entry name" value="Ig-like_dom"/>
</dbReference>
<dbReference type="PANTHER" id="PTHR11640">
    <property type="entry name" value="NEPHRIN"/>
    <property type="match status" value="1"/>
</dbReference>
<feature type="domain" description="Ig-like" evidence="7">
    <location>
        <begin position="126"/>
        <end position="186"/>
    </location>
</feature>
<dbReference type="GO" id="GO:0050839">
    <property type="term" value="F:cell adhesion molecule binding"/>
    <property type="evidence" value="ECO:0007669"/>
    <property type="project" value="TreeGrafter"/>
</dbReference>
<dbReference type="InterPro" id="IPR051275">
    <property type="entry name" value="Cell_adhesion_signaling"/>
</dbReference>
<dbReference type="Proteomes" id="UP000050790">
    <property type="component" value="Unassembled WGS sequence"/>
</dbReference>
<dbReference type="SUPFAM" id="SSF48726">
    <property type="entry name" value="Immunoglobulin"/>
    <property type="match status" value="1"/>
</dbReference>
<reference evidence="9" key="1">
    <citation type="submission" date="2023-11" db="UniProtKB">
        <authorList>
            <consortium name="WormBaseParasite"/>
        </authorList>
    </citation>
    <scope>IDENTIFICATION</scope>
</reference>
<keyword evidence="2" id="KW-0472">Membrane</keyword>
<evidence type="ECO:0000256" key="4">
    <source>
        <dbReference type="ARBA" id="ARBA00023180"/>
    </source>
</evidence>
<dbReference type="PROSITE" id="PS50835">
    <property type="entry name" value="IG_LIKE"/>
    <property type="match status" value="1"/>
</dbReference>
<evidence type="ECO:0000256" key="3">
    <source>
        <dbReference type="ARBA" id="ARBA00023157"/>
    </source>
</evidence>
<evidence type="ECO:0000256" key="1">
    <source>
        <dbReference type="ARBA" id="ARBA00004479"/>
    </source>
</evidence>
<protein>
    <recommendedName>
        <fullName evidence="7">Ig-like domain-containing protein</fullName>
    </recommendedName>
</protein>
<dbReference type="SMART" id="SM00409">
    <property type="entry name" value="IG"/>
    <property type="match status" value="1"/>
</dbReference>
<keyword evidence="3" id="KW-1015">Disulfide bond</keyword>
<keyword evidence="4" id="KW-0325">Glycoprotein</keyword>
<keyword evidence="5" id="KW-0393">Immunoglobulin domain</keyword>
<accession>A0AA85AIJ6</accession>
<evidence type="ECO:0000256" key="2">
    <source>
        <dbReference type="ARBA" id="ARBA00023136"/>
    </source>
</evidence>
<dbReference type="InterPro" id="IPR013783">
    <property type="entry name" value="Ig-like_fold"/>
</dbReference>
<evidence type="ECO:0000313" key="9">
    <source>
        <dbReference type="WBParaSite" id="SMRG1_85640.1"/>
    </source>
</evidence>
<name>A0AA85AIJ6_9TREM</name>
<proteinExistence type="predicted"/>
<feature type="compositionally biased region" description="Low complexity" evidence="6">
    <location>
        <begin position="331"/>
        <end position="352"/>
    </location>
</feature>